<protein>
    <recommendedName>
        <fullName evidence="10">Fatty acyl-CoA reductase</fullName>
        <ecNumber evidence="10">1.2.1.84</ecNumber>
    </recommendedName>
</protein>
<dbReference type="EC" id="1.2.1.84" evidence="10"/>
<dbReference type="Pfam" id="PF07993">
    <property type="entry name" value="NAD_binding_4"/>
    <property type="match status" value="1"/>
</dbReference>
<dbReference type="PANTHER" id="PTHR11011:SF12">
    <property type="entry name" value="FATTY ACYL-COA REDUCTASE"/>
    <property type="match status" value="1"/>
</dbReference>
<dbReference type="KEGG" id="clec:106662589"/>
<keyword evidence="8 10" id="KW-0472">Membrane</keyword>
<evidence type="ECO:0000256" key="2">
    <source>
        <dbReference type="ARBA" id="ARBA00005928"/>
    </source>
</evidence>
<dbReference type="GO" id="GO:0005777">
    <property type="term" value="C:peroxisome"/>
    <property type="evidence" value="ECO:0007669"/>
    <property type="project" value="TreeGrafter"/>
</dbReference>
<dbReference type="InterPro" id="IPR013120">
    <property type="entry name" value="FAR_NAD-bd"/>
</dbReference>
<evidence type="ECO:0000256" key="7">
    <source>
        <dbReference type="ARBA" id="ARBA00023098"/>
    </source>
</evidence>
<keyword evidence="10" id="KW-0560">Oxidoreductase</keyword>
<comment type="function">
    <text evidence="10">Catalyzes the reduction of fatty acyl-CoA to fatty alcohols.</text>
</comment>
<dbReference type="SUPFAM" id="SSF51735">
    <property type="entry name" value="NAD(P)-binding Rossmann-fold domains"/>
    <property type="match status" value="1"/>
</dbReference>
<evidence type="ECO:0000256" key="8">
    <source>
        <dbReference type="ARBA" id="ARBA00023136"/>
    </source>
</evidence>
<evidence type="ECO:0000256" key="9">
    <source>
        <dbReference type="ARBA" id="ARBA00052530"/>
    </source>
</evidence>
<sequence>MSMREWYKGRSILVTGGSGFMGKVLIEKLLRCCPGIVTVYFICRPKRGNNVQTRVSEMFKLPLFECLRRENPDVFKKVVAVEGDITQDGLGIGIDAKNEIKKSVSIVFNFAASLKLEAGLKESVEHNTRGSQRVLEFAKELPKLAVFLHLSTAFCHCEEEVLEERLYQPPADPQDILDAMKWMDADTADLITPKLLGVHPNCYTFTKRLTEALMAKYGKQMPIVVCRPAIVSPSLKDPIPGWVDNLNGPVGVFIAAGKGVLRTMLCGPNNTAEVIPVDVCINGILIATWKRGITKPNDVPVYNMTGSKKITAQWGPLVEKGRSLLKEYPLDPGLWYPGGTIRTNPYTHALALFFFQIIPAYFIDFIMLIAQQKRFMVRVQNRILLGLKLLQYFTMRNWHFEADNFMNLSNLLDEKEREIFFTSNVDVDLDTYLKNFILGSKIYCLKEPIETMPRARKYMKMMYVLDVTCTCIIYFALAYYLAPLIFRLKDFVNRSLHYTPVSAN</sequence>
<dbReference type="GO" id="GO:0102965">
    <property type="term" value="F:alcohol-forming long-chain fatty acyl-CoA reductase activity"/>
    <property type="evidence" value="ECO:0007669"/>
    <property type="project" value="UniProtKB-EC"/>
</dbReference>
<accession>A0A8I6RCS4</accession>
<evidence type="ECO:0000256" key="1">
    <source>
        <dbReference type="ARBA" id="ARBA00004141"/>
    </source>
</evidence>
<evidence type="ECO:0000256" key="4">
    <source>
        <dbReference type="ARBA" id="ARBA00022692"/>
    </source>
</evidence>
<feature type="transmembrane region" description="Helical" evidence="10">
    <location>
        <begin position="349"/>
        <end position="370"/>
    </location>
</feature>
<evidence type="ECO:0000313" key="13">
    <source>
        <dbReference type="EnsemblMetazoa" id="XP_014242270.1"/>
    </source>
</evidence>
<keyword evidence="6 10" id="KW-1133">Transmembrane helix</keyword>
<evidence type="ECO:0000256" key="10">
    <source>
        <dbReference type="RuleBase" id="RU363097"/>
    </source>
</evidence>
<proteinExistence type="inferred from homology"/>
<evidence type="ECO:0000256" key="5">
    <source>
        <dbReference type="ARBA" id="ARBA00022857"/>
    </source>
</evidence>
<reference evidence="13" key="1">
    <citation type="submission" date="2022-01" db="UniProtKB">
        <authorList>
            <consortium name="EnsemblMetazoa"/>
        </authorList>
    </citation>
    <scope>IDENTIFICATION</scope>
</reference>
<keyword evidence="7 10" id="KW-0443">Lipid metabolism</keyword>
<dbReference type="CDD" id="cd05236">
    <property type="entry name" value="FAR-N_SDR_e"/>
    <property type="match status" value="1"/>
</dbReference>
<keyword evidence="14" id="KW-1185">Reference proteome</keyword>
<dbReference type="Gene3D" id="3.40.50.720">
    <property type="entry name" value="NAD(P)-binding Rossmann-like Domain"/>
    <property type="match status" value="1"/>
</dbReference>
<dbReference type="RefSeq" id="XP_014242270.1">
    <property type="nucleotide sequence ID" value="XM_014386784.2"/>
</dbReference>
<dbReference type="GO" id="GO:0035336">
    <property type="term" value="P:long-chain fatty-acyl-CoA metabolic process"/>
    <property type="evidence" value="ECO:0007669"/>
    <property type="project" value="TreeGrafter"/>
</dbReference>
<dbReference type="InterPro" id="IPR033640">
    <property type="entry name" value="FAR_C"/>
</dbReference>
<dbReference type="InterPro" id="IPR026055">
    <property type="entry name" value="FAR"/>
</dbReference>
<feature type="transmembrane region" description="Helical" evidence="10">
    <location>
        <begin position="462"/>
        <end position="482"/>
    </location>
</feature>
<keyword evidence="3 10" id="KW-0444">Lipid biosynthesis</keyword>
<name>A0A8I6RCS4_CIMLE</name>
<dbReference type="AlphaFoldDB" id="A0A8I6RCS4"/>
<comment type="subcellular location">
    <subcellularLocation>
        <location evidence="1">Membrane</location>
        <topology evidence="1">Multi-pass membrane protein</topology>
    </subcellularLocation>
</comment>
<dbReference type="CDD" id="cd09071">
    <property type="entry name" value="FAR_C"/>
    <property type="match status" value="1"/>
</dbReference>
<dbReference type="OMA" id="MNTCGTQ"/>
<dbReference type="Proteomes" id="UP000494040">
    <property type="component" value="Unassembled WGS sequence"/>
</dbReference>
<dbReference type="PANTHER" id="PTHR11011">
    <property type="entry name" value="MALE STERILITY PROTEIN 2-RELATED"/>
    <property type="match status" value="1"/>
</dbReference>
<feature type="domain" description="Thioester reductase (TE)" evidence="12">
    <location>
        <begin position="14"/>
        <end position="284"/>
    </location>
</feature>
<comment type="similarity">
    <text evidence="2 10">Belongs to the fatty acyl-CoA reductase family.</text>
</comment>
<dbReference type="InterPro" id="IPR036291">
    <property type="entry name" value="NAD(P)-bd_dom_sf"/>
</dbReference>
<dbReference type="FunFam" id="3.40.50.720:FF:000143">
    <property type="entry name" value="Fatty acyl-CoA reductase"/>
    <property type="match status" value="1"/>
</dbReference>
<evidence type="ECO:0000259" key="12">
    <source>
        <dbReference type="Pfam" id="PF07993"/>
    </source>
</evidence>
<evidence type="ECO:0000256" key="3">
    <source>
        <dbReference type="ARBA" id="ARBA00022516"/>
    </source>
</evidence>
<organism evidence="13 14">
    <name type="scientific">Cimex lectularius</name>
    <name type="common">Bed bug</name>
    <name type="synonym">Acanthia lectularia</name>
    <dbReference type="NCBI Taxonomy" id="79782"/>
    <lineage>
        <taxon>Eukaryota</taxon>
        <taxon>Metazoa</taxon>
        <taxon>Ecdysozoa</taxon>
        <taxon>Arthropoda</taxon>
        <taxon>Hexapoda</taxon>
        <taxon>Insecta</taxon>
        <taxon>Pterygota</taxon>
        <taxon>Neoptera</taxon>
        <taxon>Paraneoptera</taxon>
        <taxon>Hemiptera</taxon>
        <taxon>Heteroptera</taxon>
        <taxon>Panheteroptera</taxon>
        <taxon>Cimicomorpha</taxon>
        <taxon>Cimicidae</taxon>
        <taxon>Cimex</taxon>
    </lineage>
</organism>
<dbReference type="EnsemblMetazoa" id="XM_014386784.2">
    <property type="protein sequence ID" value="XP_014242270.1"/>
    <property type="gene ID" value="LOC106662589"/>
</dbReference>
<dbReference type="GeneID" id="106662589"/>
<keyword evidence="4 10" id="KW-0812">Transmembrane</keyword>
<comment type="catalytic activity">
    <reaction evidence="9 10">
        <text>a long-chain fatty acyl-CoA + 2 NADPH + 2 H(+) = a long-chain primary fatty alcohol + 2 NADP(+) + CoA</text>
        <dbReference type="Rhea" id="RHEA:52716"/>
        <dbReference type="ChEBI" id="CHEBI:15378"/>
        <dbReference type="ChEBI" id="CHEBI:57287"/>
        <dbReference type="ChEBI" id="CHEBI:57783"/>
        <dbReference type="ChEBI" id="CHEBI:58349"/>
        <dbReference type="ChEBI" id="CHEBI:77396"/>
        <dbReference type="ChEBI" id="CHEBI:83139"/>
        <dbReference type="EC" id="1.2.1.84"/>
    </reaction>
</comment>
<dbReference type="Pfam" id="PF03015">
    <property type="entry name" value="Sterile"/>
    <property type="match status" value="1"/>
</dbReference>
<evidence type="ECO:0000259" key="11">
    <source>
        <dbReference type="Pfam" id="PF03015"/>
    </source>
</evidence>
<evidence type="ECO:0000256" key="6">
    <source>
        <dbReference type="ARBA" id="ARBA00022989"/>
    </source>
</evidence>
<dbReference type="GO" id="GO:0016020">
    <property type="term" value="C:membrane"/>
    <property type="evidence" value="ECO:0007669"/>
    <property type="project" value="UniProtKB-SubCell"/>
</dbReference>
<feature type="domain" description="Fatty acyl-CoA reductase C-terminal" evidence="11">
    <location>
        <begin position="355"/>
        <end position="447"/>
    </location>
</feature>
<dbReference type="GO" id="GO:0080019">
    <property type="term" value="F:alcohol-forming very long-chain fatty acyl-CoA reductase activity"/>
    <property type="evidence" value="ECO:0007669"/>
    <property type="project" value="InterPro"/>
</dbReference>
<evidence type="ECO:0000313" key="14">
    <source>
        <dbReference type="Proteomes" id="UP000494040"/>
    </source>
</evidence>
<keyword evidence="5 10" id="KW-0521">NADP</keyword>
<dbReference type="OrthoDB" id="429813at2759"/>